<dbReference type="GO" id="GO:0016787">
    <property type="term" value="F:hydrolase activity"/>
    <property type="evidence" value="ECO:0007669"/>
    <property type="project" value="UniProtKB-KW"/>
</dbReference>
<feature type="domain" description="Dienelactone hydrolase" evidence="1">
    <location>
        <begin position="70"/>
        <end position="174"/>
    </location>
</feature>
<name>A0ABV9MZX1_9ENTE</name>
<gene>
    <name evidence="2" type="ORF">ACFO5I_10915</name>
</gene>
<accession>A0ABV9MZX1</accession>
<reference evidence="3" key="1">
    <citation type="journal article" date="2019" name="Int. J. Syst. Evol. Microbiol.">
        <title>The Global Catalogue of Microorganisms (GCM) 10K type strain sequencing project: providing services to taxonomists for standard genome sequencing and annotation.</title>
        <authorList>
            <consortium name="The Broad Institute Genomics Platform"/>
            <consortium name="The Broad Institute Genome Sequencing Center for Infectious Disease"/>
            <person name="Wu L."/>
            <person name="Ma J."/>
        </authorList>
    </citation>
    <scope>NUCLEOTIDE SEQUENCE [LARGE SCALE GENOMIC DNA]</scope>
    <source>
        <strain evidence="3">CGMCC 1.19032</strain>
    </source>
</reference>
<evidence type="ECO:0000313" key="3">
    <source>
        <dbReference type="Proteomes" id="UP001595969"/>
    </source>
</evidence>
<evidence type="ECO:0000313" key="2">
    <source>
        <dbReference type="EMBL" id="MFC4720233.1"/>
    </source>
</evidence>
<dbReference type="Pfam" id="PF01738">
    <property type="entry name" value="DLH"/>
    <property type="match status" value="1"/>
</dbReference>
<keyword evidence="2" id="KW-0378">Hydrolase</keyword>
<dbReference type="EMBL" id="JBHSGS010000061">
    <property type="protein sequence ID" value="MFC4720233.1"/>
    <property type="molecule type" value="Genomic_DNA"/>
</dbReference>
<sequence length="198" mass="22206">MQHIYIPGGNDQVFILLHGTGGNASSLFEIARYLDPAAALLGFQGEVEEAGMARYFARYQDGSFDLRSLASATQDLYDSLQKVRQQYDLTTKKLVLLGYSNGANLGINLLKEFTELPIARAVFLHPSTVRPEIAFKAQTQLKVLLTSGENDPYVTSQQFTNLKQQLEKTPIMTSTFTHAYGHQLIQEELEQVKDFLTR</sequence>
<protein>
    <submittedName>
        <fullName evidence="2">Alpha/beta hydrolase</fullName>
    </submittedName>
</protein>
<keyword evidence="3" id="KW-1185">Reference proteome</keyword>
<organism evidence="2 3">
    <name type="scientific">Enterococcus lemanii</name>
    <dbReference type="NCBI Taxonomy" id="1159752"/>
    <lineage>
        <taxon>Bacteria</taxon>
        <taxon>Bacillati</taxon>
        <taxon>Bacillota</taxon>
        <taxon>Bacilli</taxon>
        <taxon>Lactobacillales</taxon>
        <taxon>Enterococcaceae</taxon>
        <taxon>Enterococcus</taxon>
    </lineage>
</organism>
<dbReference type="Proteomes" id="UP001595969">
    <property type="component" value="Unassembled WGS sequence"/>
</dbReference>
<evidence type="ECO:0000259" key="1">
    <source>
        <dbReference type="Pfam" id="PF01738"/>
    </source>
</evidence>
<proteinExistence type="predicted"/>
<dbReference type="InterPro" id="IPR002925">
    <property type="entry name" value="Dienelactn_hydro"/>
</dbReference>
<dbReference type="InterPro" id="IPR029058">
    <property type="entry name" value="AB_hydrolase_fold"/>
</dbReference>
<dbReference type="Gene3D" id="3.40.50.1820">
    <property type="entry name" value="alpha/beta hydrolase"/>
    <property type="match status" value="1"/>
</dbReference>
<dbReference type="RefSeq" id="WP_204653012.1">
    <property type="nucleotide sequence ID" value="NZ_JAFBFD010000004.1"/>
</dbReference>
<dbReference type="SUPFAM" id="SSF53474">
    <property type="entry name" value="alpha/beta-Hydrolases"/>
    <property type="match status" value="1"/>
</dbReference>
<comment type="caution">
    <text evidence="2">The sequence shown here is derived from an EMBL/GenBank/DDBJ whole genome shotgun (WGS) entry which is preliminary data.</text>
</comment>